<dbReference type="InterPro" id="IPR024664">
    <property type="entry name" value="Ara_Isoase_C"/>
</dbReference>
<keyword evidence="3" id="KW-0464">Manganese</keyword>
<evidence type="ECO:0000259" key="6">
    <source>
        <dbReference type="Pfam" id="PF11762"/>
    </source>
</evidence>
<name>A0A3D8H9Q1_9BACT</name>
<reference evidence="7 10" key="2">
    <citation type="submission" date="2020-08" db="EMBL/GenBank/DDBJ databases">
        <title>Genome public.</title>
        <authorList>
            <person name="Liu C."/>
            <person name="Sun Q."/>
        </authorList>
    </citation>
    <scope>NUCLEOTIDE SEQUENCE [LARGE SCALE GENOMIC DNA]</scope>
    <source>
        <strain evidence="7 10">426_9</strain>
    </source>
</reference>
<dbReference type="GO" id="GO:0008733">
    <property type="term" value="F:L-arabinose isomerase activity"/>
    <property type="evidence" value="ECO:0007669"/>
    <property type="project" value="InterPro"/>
</dbReference>
<keyword evidence="4 8" id="KW-0413">Isomerase</keyword>
<dbReference type="GO" id="GO:0005829">
    <property type="term" value="C:cytosol"/>
    <property type="evidence" value="ECO:0007669"/>
    <property type="project" value="TreeGrafter"/>
</dbReference>
<gene>
    <name evidence="8" type="ORF">DWU89_18425</name>
    <name evidence="7" type="ORF">H8784_17985</name>
</gene>
<dbReference type="CDD" id="cd00578">
    <property type="entry name" value="L-fuc_L-ara-isomerases"/>
    <property type="match status" value="1"/>
</dbReference>
<dbReference type="GO" id="GO:0046872">
    <property type="term" value="F:metal ion binding"/>
    <property type="evidence" value="ECO:0007669"/>
    <property type="project" value="UniProtKB-KW"/>
</dbReference>
<dbReference type="SUPFAM" id="SSF50443">
    <property type="entry name" value="FucI/AraA C-terminal domain-like"/>
    <property type="match status" value="1"/>
</dbReference>
<dbReference type="Proteomes" id="UP000256321">
    <property type="component" value="Unassembled WGS sequence"/>
</dbReference>
<reference evidence="8 9" key="1">
    <citation type="submission" date="2018-07" db="EMBL/GenBank/DDBJ databases">
        <title>Parabacteroides acidifaciens nov. sp., isolated from human feces.</title>
        <authorList>
            <person name="Wang Y.J."/>
        </authorList>
    </citation>
    <scope>NUCLEOTIDE SEQUENCE [LARGE SCALE GENOMIC DNA]</scope>
    <source>
        <strain evidence="8 9">426-9</strain>
    </source>
</reference>
<evidence type="ECO:0000256" key="5">
    <source>
        <dbReference type="ARBA" id="ARBA00023277"/>
    </source>
</evidence>
<dbReference type="InterPro" id="IPR009015">
    <property type="entry name" value="Fucose_isomerase_N/cen_sf"/>
</dbReference>
<dbReference type="InterPro" id="IPR004216">
    <property type="entry name" value="Fuc/Ara_isomerase_C"/>
</dbReference>
<dbReference type="GO" id="GO:0019569">
    <property type="term" value="P:L-arabinose catabolic process to D-xylulose 5-phosphate"/>
    <property type="evidence" value="ECO:0007669"/>
    <property type="project" value="TreeGrafter"/>
</dbReference>
<keyword evidence="10" id="KW-1185">Reference proteome</keyword>
<feature type="domain" description="L-arabinose isomerase C-terminal" evidence="6">
    <location>
        <begin position="333"/>
        <end position="470"/>
    </location>
</feature>
<evidence type="ECO:0000313" key="9">
    <source>
        <dbReference type="Proteomes" id="UP000256321"/>
    </source>
</evidence>
<organism evidence="8 9">
    <name type="scientific">Parabacteroides acidifaciens</name>
    <dbReference type="NCBI Taxonomy" id="2290935"/>
    <lineage>
        <taxon>Bacteria</taxon>
        <taxon>Pseudomonadati</taxon>
        <taxon>Bacteroidota</taxon>
        <taxon>Bacteroidia</taxon>
        <taxon>Bacteroidales</taxon>
        <taxon>Tannerellaceae</taxon>
        <taxon>Parabacteroides</taxon>
    </lineage>
</organism>
<protein>
    <submittedName>
        <fullName evidence="7 8">Arabinose isomerase</fullName>
    </submittedName>
</protein>
<dbReference type="InterPro" id="IPR038583">
    <property type="entry name" value="AraA_N_sf"/>
</dbReference>
<evidence type="ECO:0000256" key="1">
    <source>
        <dbReference type="ARBA" id="ARBA00022723"/>
    </source>
</evidence>
<evidence type="ECO:0000256" key="3">
    <source>
        <dbReference type="ARBA" id="ARBA00023211"/>
    </source>
</evidence>
<evidence type="ECO:0000256" key="2">
    <source>
        <dbReference type="ARBA" id="ARBA00022935"/>
    </source>
</evidence>
<proteinExistence type="predicted"/>
<dbReference type="PANTHER" id="PTHR38464:SF1">
    <property type="entry name" value="L-ARABINOSE ISOMERASE"/>
    <property type="match status" value="1"/>
</dbReference>
<evidence type="ECO:0000313" key="8">
    <source>
        <dbReference type="EMBL" id="RDU47668.1"/>
    </source>
</evidence>
<dbReference type="Proteomes" id="UP000629596">
    <property type="component" value="Unassembled WGS sequence"/>
</dbReference>
<dbReference type="InterPro" id="IPR003762">
    <property type="entry name" value="Lara_isomerase"/>
</dbReference>
<dbReference type="EMBL" id="QREV01000067">
    <property type="protein sequence ID" value="RDU47668.1"/>
    <property type="molecule type" value="Genomic_DNA"/>
</dbReference>
<evidence type="ECO:0000313" key="10">
    <source>
        <dbReference type="Proteomes" id="UP000629596"/>
    </source>
</evidence>
<dbReference type="EMBL" id="JACRTI010000067">
    <property type="protein sequence ID" value="MBC8603604.1"/>
    <property type="molecule type" value="Genomic_DNA"/>
</dbReference>
<evidence type="ECO:0000313" key="7">
    <source>
        <dbReference type="EMBL" id="MBC8603604.1"/>
    </source>
</evidence>
<comment type="caution">
    <text evidence="8">The sequence shown here is derived from an EMBL/GenBank/DDBJ whole genome shotgun (WGS) entry which is preliminary data.</text>
</comment>
<dbReference type="RefSeq" id="WP_115501102.1">
    <property type="nucleotide sequence ID" value="NZ_JACRTI010000067.1"/>
</dbReference>
<keyword evidence="5" id="KW-0119">Carbohydrate metabolism</keyword>
<dbReference type="Gene3D" id="3.40.50.10940">
    <property type="match status" value="1"/>
</dbReference>
<accession>A0A3D8H9Q1</accession>
<dbReference type="AlphaFoldDB" id="A0A3D8H9Q1"/>
<keyword evidence="1" id="KW-0479">Metal-binding</keyword>
<dbReference type="Pfam" id="PF11762">
    <property type="entry name" value="Arabinose_Iso_C"/>
    <property type="match status" value="1"/>
</dbReference>
<dbReference type="PANTHER" id="PTHR38464">
    <property type="entry name" value="L-ARABINOSE ISOMERASE"/>
    <property type="match status" value="1"/>
</dbReference>
<evidence type="ECO:0000256" key="4">
    <source>
        <dbReference type="ARBA" id="ARBA00023235"/>
    </source>
</evidence>
<dbReference type="SUPFAM" id="SSF53743">
    <property type="entry name" value="FucI/AraA N-terminal and middle domains"/>
    <property type="match status" value="1"/>
</dbReference>
<keyword evidence="2" id="KW-0054">Arabinose catabolism</keyword>
<sequence length="475" mass="52578">MNTAEKKVKVGLIGVGLCTYWDQFEGLLPRLTGYQQEIGNRISDLQAVVIDGGMVDTPEKAIRAAEELKSEEIEILFIFISTYALSSTVLPIAQRIKTPVVLLNLQPVAAIDYDYINGLGDRGKMTGEWLAHCQACSTPEFACVFNRADLKYDIITGYLREPAVWKEIENWIDAARAVRGMRNNRMGILGHYYGGMLDVYTDTTLQSTTFGTHIELLEMCELKAYRDQVTEEELKAKRQEFRTMFEVDPNCEEYELDRAARTSVALDKLVEAHRLGSMAYYYEGWQGNDYEHIVTSVIAGNTLLTGRGIPVAGECEVKNVQAMKIMSLLGAGGSFSEPYAMDFNDDVVLWGHDGPAHFAIAEGKVSLVPLPIYHGKPGKGLSIQMRVKQGPVTFLSVCEGKEGVFLLTAEGESVDGPTLQIGNTNSRYHFSCGARAFMDNWSKAGPSHHCAIGIGHIADKLTKIAFLLDIPIVRI</sequence>